<dbReference type="Proteomes" id="UP001387447">
    <property type="component" value="Unassembled WGS sequence"/>
</dbReference>
<dbReference type="EMBL" id="JBBWYZ010000028">
    <property type="protein sequence ID" value="MEK9514957.1"/>
    <property type="molecule type" value="Genomic_DNA"/>
</dbReference>
<reference evidence="1 2" key="1">
    <citation type="journal article" date="2024" name="Front. Microbiol.">
        <title>Transcriptomic insights into the dominance of two phototrophs throughout the water column of a tropical hypersaline-alkaline crater lake (Dziani Dzaha, Mayotte).</title>
        <authorList>
            <person name="Duperron S."/>
            <person name="Halary S."/>
            <person name="Bouly J.-P."/>
            <person name="Roussel T."/>
            <person name="Hugoni M."/>
            <person name="Bruto M."/>
            <person name="Oger P."/>
            <person name="Duval C."/>
            <person name="Woo A."/>
            <person name="Jezequiel D."/>
            <person name="Ader M."/>
            <person name="Leboulanger C."/>
            <person name="Agogue H."/>
            <person name="Grossi V."/>
            <person name="Trousselier M."/>
            <person name="Bernard C."/>
        </authorList>
    </citation>
    <scope>NUCLEOTIDE SEQUENCE [LARGE SCALE GENOMIC DNA]</scope>
    <source>
        <strain evidence="1 2">PMC 851.14</strain>
    </source>
</reference>
<keyword evidence="2" id="KW-1185">Reference proteome</keyword>
<comment type="caution">
    <text evidence="1">The sequence shown here is derived from an EMBL/GenBank/DDBJ whole genome shotgun (WGS) entry which is preliminary data.</text>
</comment>
<accession>A0ABU9ESQ7</accession>
<proteinExistence type="predicted"/>
<evidence type="ECO:0000313" key="2">
    <source>
        <dbReference type="Proteomes" id="UP001387447"/>
    </source>
</evidence>
<organism evidence="1 2">
    <name type="scientific">Limnospira fusiformis PMC 851.14</name>
    <dbReference type="NCBI Taxonomy" id="2219512"/>
    <lineage>
        <taxon>Bacteria</taxon>
        <taxon>Bacillati</taxon>
        <taxon>Cyanobacteriota</taxon>
        <taxon>Cyanophyceae</taxon>
        <taxon>Oscillatoriophycideae</taxon>
        <taxon>Oscillatoriales</taxon>
        <taxon>Sirenicapillariaceae</taxon>
        <taxon>Limnospira</taxon>
    </lineage>
</organism>
<sequence length="49" mass="5821">MVECKIYLDVCCLNRPFDDWSQERIRIEGEAVLNILHRINAQGWQLIMS</sequence>
<gene>
    <name evidence="1" type="ORF">AAEJ74_25865</name>
</gene>
<dbReference type="RefSeq" id="WP_315640117.1">
    <property type="nucleotide sequence ID" value="NZ_JBBWYZ010000028.1"/>
</dbReference>
<protein>
    <submittedName>
        <fullName evidence="1">Uncharacterized protein</fullName>
    </submittedName>
</protein>
<evidence type="ECO:0000313" key="1">
    <source>
        <dbReference type="EMBL" id="MEK9514957.1"/>
    </source>
</evidence>
<name>A0ABU9ESQ7_LIMFS</name>